<evidence type="ECO:0000313" key="2">
    <source>
        <dbReference type="EMBL" id="TGJ83260.1"/>
    </source>
</evidence>
<organism evidence="2 3">
    <name type="scientific">Xylaria hypoxylon</name>
    <dbReference type="NCBI Taxonomy" id="37992"/>
    <lineage>
        <taxon>Eukaryota</taxon>
        <taxon>Fungi</taxon>
        <taxon>Dikarya</taxon>
        <taxon>Ascomycota</taxon>
        <taxon>Pezizomycotina</taxon>
        <taxon>Sordariomycetes</taxon>
        <taxon>Xylariomycetidae</taxon>
        <taxon>Xylariales</taxon>
        <taxon>Xylariaceae</taxon>
        <taxon>Xylaria</taxon>
    </lineage>
</organism>
<evidence type="ECO:0008006" key="4">
    <source>
        <dbReference type="Google" id="ProtNLM"/>
    </source>
</evidence>
<feature type="compositionally biased region" description="Basic residues" evidence="1">
    <location>
        <begin position="25"/>
        <end position="35"/>
    </location>
</feature>
<comment type="caution">
    <text evidence="2">The sequence shown here is derived from an EMBL/GenBank/DDBJ whole genome shotgun (WGS) entry which is preliminary data.</text>
</comment>
<protein>
    <recommendedName>
        <fullName evidence="4">BZIP domain-containing protein</fullName>
    </recommendedName>
</protein>
<dbReference type="Pfam" id="PF11905">
    <property type="entry name" value="DUF3425"/>
    <property type="match status" value="1"/>
</dbReference>
<feature type="region of interest" description="Disordered" evidence="1">
    <location>
        <begin position="25"/>
        <end position="57"/>
    </location>
</feature>
<dbReference type="EMBL" id="SKBN01000099">
    <property type="protein sequence ID" value="TGJ83260.1"/>
    <property type="molecule type" value="Genomic_DNA"/>
</dbReference>
<dbReference type="PANTHER" id="PTHR38116">
    <property type="entry name" value="CHROMOSOME 7, WHOLE GENOME SHOTGUN SEQUENCE"/>
    <property type="match status" value="1"/>
</dbReference>
<dbReference type="AlphaFoldDB" id="A0A4Z0YVS1"/>
<dbReference type="PANTHER" id="PTHR38116:SF1">
    <property type="entry name" value="BZIP DOMAIN-CONTAINING PROTEIN"/>
    <property type="match status" value="1"/>
</dbReference>
<reference evidence="2 3" key="1">
    <citation type="submission" date="2019-03" db="EMBL/GenBank/DDBJ databases">
        <title>Draft genome sequence of Xylaria hypoxylon DSM 108379, a ubiquitous saprotrophic-parasitic fungi on hardwood.</title>
        <authorList>
            <person name="Buettner E."/>
            <person name="Leonhardt S."/>
            <person name="Gebauer A.M."/>
            <person name="Liers C."/>
            <person name="Hofrichter M."/>
            <person name="Kellner H."/>
        </authorList>
    </citation>
    <scope>NUCLEOTIDE SEQUENCE [LARGE SCALE GENOMIC DNA]</scope>
    <source>
        <strain evidence="2 3">DSM 108379</strain>
    </source>
</reference>
<sequence>MIEARNIEDDWAGISDFATRKKRQNRLNQRALRRRREAEKSTHLQNEPAETIRSSPSLNMERQADFLGYFSSHTTNPDVHTIWMPGQQAILEQMERQPTLSRNSAPKCGWVPDAEGALLVVSIGPTTVVLDLYSCPLPADHLLTLVQYNLYRACAANSMILGLDPRSLHDDITSPFCDIQTFNYSLPASLTPTETQITVAHHPYIDIFPFGHLRDRLILSQGTVDEDELCADIGGKNSTTEHTGLIVWGNSWDPMGWELSEYVAIKWAQLFGGCRELLIATDYWRRRRGEAPLMKLSSDFMDE</sequence>
<name>A0A4Z0YVS1_9PEZI</name>
<gene>
    <name evidence="2" type="ORF">E0Z10_g5475</name>
</gene>
<evidence type="ECO:0000256" key="1">
    <source>
        <dbReference type="SAM" id="MobiDB-lite"/>
    </source>
</evidence>
<dbReference type="Proteomes" id="UP000297716">
    <property type="component" value="Unassembled WGS sequence"/>
</dbReference>
<evidence type="ECO:0000313" key="3">
    <source>
        <dbReference type="Proteomes" id="UP000297716"/>
    </source>
</evidence>
<dbReference type="STRING" id="37992.A0A4Z0YVS1"/>
<proteinExistence type="predicted"/>
<dbReference type="InterPro" id="IPR021833">
    <property type="entry name" value="DUF3425"/>
</dbReference>
<dbReference type="OrthoDB" id="2245989at2759"/>
<keyword evidence="3" id="KW-1185">Reference proteome</keyword>
<accession>A0A4Z0YVS1</accession>